<proteinExistence type="predicted"/>
<dbReference type="SUPFAM" id="SSF158452">
    <property type="entry name" value="YqcC-like"/>
    <property type="match status" value="1"/>
</dbReference>
<dbReference type="EMBL" id="JACHGR010000001">
    <property type="protein sequence ID" value="MBB6054399.1"/>
    <property type="molecule type" value="Genomic_DNA"/>
</dbReference>
<dbReference type="InterPro" id="IPR036814">
    <property type="entry name" value="YqcC-like_sf"/>
</dbReference>
<reference evidence="2 3" key="1">
    <citation type="submission" date="2020-08" db="EMBL/GenBank/DDBJ databases">
        <title>Genomic Encyclopedia of Type Strains, Phase IV (KMG-IV): sequencing the most valuable type-strain genomes for metagenomic binning, comparative biology and taxonomic classification.</title>
        <authorList>
            <person name="Goeker M."/>
        </authorList>
    </citation>
    <scope>NUCLEOTIDE SEQUENCE [LARGE SCALE GENOMIC DNA]</scope>
    <source>
        <strain evidence="2 3">DSM 22975</strain>
    </source>
</reference>
<comment type="caution">
    <text evidence="2">The sequence shown here is derived from an EMBL/GenBank/DDBJ whole genome shotgun (WGS) entry which is preliminary data.</text>
</comment>
<protein>
    <submittedName>
        <fullName evidence="2">Uncharacterized protein YqcC (DUF446 family)</fullName>
    </submittedName>
</protein>
<evidence type="ECO:0000313" key="3">
    <source>
        <dbReference type="Proteomes" id="UP000585721"/>
    </source>
</evidence>
<dbReference type="GO" id="GO:0044010">
    <property type="term" value="P:single-species biofilm formation"/>
    <property type="evidence" value="ECO:0007669"/>
    <property type="project" value="TreeGrafter"/>
</dbReference>
<dbReference type="AlphaFoldDB" id="A0A841G905"/>
<accession>A0A841G905</accession>
<dbReference type="Pfam" id="PF04287">
    <property type="entry name" value="DUF446"/>
    <property type="match status" value="1"/>
</dbReference>
<evidence type="ECO:0000313" key="2">
    <source>
        <dbReference type="EMBL" id="MBB6054399.1"/>
    </source>
</evidence>
<dbReference type="RefSeq" id="WP_188025212.1">
    <property type="nucleotide sequence ID" value="NZ_JACHGR010000001.1"/>
</dbReference>
<dbReference type="PANTHER" id="PTHR39586:SF1">
    <property type="entry name" value="CYTOPLASMIC PROTEIN"/>
    <property type="match status" value="1"/>
</dbReference>
<evidence type="ECO:0000259" key="1">
    <source>
        <dbReference type="Pfam" id="PF04287"/>
    </source>
</evidence>
<dbReference type="PANTHER" id="PTHR39586">
    <property type="entry name" value="CYTOPLASMIC PROTEIN-RELATED"/>
    <property type="match status" value="1"/>
</dbReference>
<keyword evidence="3" id="KW-1185">Reference proteome</keyword>
<dbReference type="PIRSF" id="PIRSF006257">
    <property type="entry name" value="UCP006257"/>
    <property type="match status" value="1"/>
</dbReference>
<sequence length="111" mass="12924">MSRQVVFLLKELELTLQRLQLWQEEMPPEEALASIQPFALDTLEFHQWLQFIFLDRMRFMVATGQALPSAVAIYPMATEVYKEQLEKYALLLDVLARLDEELSGKPVGRLQ</sequence>
<dbReference type="InterPro" id="IPR007384">
    <property type="entry name" value="UCP006257"/>
</dbReference>
<name>A0A841G905_9GAMM</name>
<feature type="domain" description="YqcC-like" evidence="1">
    <location>
        <begin position="5"/>
        <end position="100"/>
    </location>
</feature>
<organism evidence="2 3">
    <name type="scientific">Tolumonas osonensis</name>
    <dbReference type="NCBI Taxonomy" id="675874"/>
    <lineage>
        <taxon>Bacteria</taxon>
        <taxon>Pseudomonadati</taxon>
        <taxon>Pseudomonadota</taxon>
        <taxon>Gammaproteobacteria</taxon>
        <taxon>Aeromonadales</taxon>
        <taxon>Aeromonadaceae</taxon>
        <taxon>Tolumonas</taxon>
    </lineage>
</organism>
<gene>
    <name evidence="2" type="ORF">HNR75_000264</name>
</gene>
<dbReference type="InterPro" id="IPR023376">
    <property type="entry name" value="YqcC-like_dom"/>
</dbReference>
<dbReference type="Proteomes" id="UP000585721">
    <property type="component" value="Unassembled WGS sequence"/>
</dbReference>
<dbReference type="Gene3D" id="1.20.1440.40">
    <property type="entry name" value="YqcC-like"/>
    <property type="match status" value="1"/>
</dbReference>